<evidence type="ECO:0000313" key="1">
    <source>
        <dbReference type="EMBL" id="SHE35841.1"/>
    </source>
</evidence>
<protein>
    <submittedName>
        <fullName evidence="1">Uncharacterized protein</fullName>
    </submittedName>
</protein>
<keyword evidence="2" id="KW-1185">Reference proteome</keyword>
<evidence type="ECO:0000313" key="2">
    <source>
        <dbReference type="Proteomes" id="UP000184509"/>
    </source>
</evidence>
<dbReference type="Proteomes" id="UP000184509">
    <property type="component" value="Unassembled WGS sequence"/>
</dbReference>
<name>A0A1M4SUH0_9BACE</name>
<organism evidence="1 2">
    <name type="scientific">Bacteroides luti</name>
    <dbReference type="NCBI Taxonomy" id="1297750"/>
    <lineage>
        <taxon>Bacteria</taxon>
        <taxon>Pseudomonadati</taxon>
        <taxon>Bacteroidota</taxon>
        <taxon>Bacteroidia</taxon>
        <taxon>Bacteroidales</taxon>
        <taxon>Bacteroidaceae</taxon>
        <taxon>Bacteroides</taxon>
    </lineage>
</organism>
<gene>
    <name evidence="1" type="ORF">SAMN05444405_101197</name>
</gene>
<dbReference type="AlphaFoldDB" id="A0A1M4SUH0"/>
<dbReference type="EMBL" id="FQTV01000001">
    <property type="protein sequence ID" value="SHE35841.1"/>
    <property type="molecule type" value="Genomic_DNA"/>
</dbReference>
<proteinExistence type="predicted"/>
<accession>A0A1M4SUH0</accession>
<sequence>MDFDPFLMQFPCDIYFFIGIWSEFIILSILDRLDFAKQIYSSVQRSINVVAPIVIIAPSFKTTRSLSPKISFI</sequence>
<reference evidence="2" key="1">
    <citation type="submission" date="2016-11" db="EMBL/GenBank/DDBJ databases">
        <authorList>
            <person name="Varghese N."/>
            <person name="Submissions S."/>
        </authorList>
    </citation>
    <scope>NUCLEOTIDE SEQUENCE [LARGE SCALE GENOMIC DNA]</scope>
    <source>
        <strain evidence="2">DSM 26991</strain>
    </source>
</reference>